<evidence type="ECO:0000313" key="1">
    <source>
        <dbReference type="EMBL" id="GIM28038.1"/>
    </source>
</evidence>
<dbReference type="SUPFAM" id="SSF53300">
    <property type="entry name" value="vWA-like"/>
    <property type="match status" value="1"/>
</dbReference>
<reference evidence="1" key="1">
    <citation type="submission" date="2021-03" db="EMBL/GenBank/DDBJ databases">
        <title>Taxonomic study of Clostridium polyendosporum from meadow-gley soil under rice.</title>
        <authorList>
            <person name="Kobayashi H."/>
            <person name="Tanizawa Y."/>
            <person name="Yagura M."/>
        </authorList>
    </citation>
    <scope>NUCLEOTIDE SEQUENCE</scope>
    <source>
        <strain evidence="1">JCM 30710</strain>
    </source>
</reference>
<organism evidence="1 2">
    <name type="scientific">Clostridium polyendosporum</name>
    <dbReference type="NCBI Taxonomy" id="69208"/>
    <lineage>
        <taxon>Bacteria</taxon>
        <taxon>Bacillati</taxon>
        <taxon>Bacillota</taxon>
        <taxon>Clostridia</taxon>
        <taxon>Eubacteriales</taxon>
        <taxon>Clostridiaceae</taxon>
        <taxon>Clostridium</taxon>
    </lineage>
</organism>
<proteinExistence type="predicted"/>
<gene>
    <name evidence="1" type="ORF">CPJCM30710_07040</name>
</gene>
<dbReference type="PANTHER" id="PTHR47824">
    <property type="entry name" value="UBIQUITIN-LIKE DOMAIN-CONTAINING PROTEIN"/>
    <property type="match status" value="1"/>
</dbReference>
<evidence type="ECO:0000313" key="2">
    <source>
        <dbReference type="Proteomes" id="UP000679179"/>
    </source>
</evidence>
<dbReference type="Gene3D" id="3.40.50.410">
    <property type="entry name" value="von Willebrand factor, type A domain"/>
    <property type="match status" value="1"/>
</dbReference>
<dbReference type="AlphaFoldDB" id="A0A919VKY2"/>
<comment type="caution">
    <text evidence="1">The sequence shown here is derived from an EMBL/GenBank/DDBJ whole genome shotgun (WGS) entry which is preliminary data.</text>
</comment>
<dbReference type="RefSeq" id="WP_212902777.1">
    <property type="nucleotide sequence ID" value="NZ_BOPZ01000004.1"/>
</dbReference>
<protein>
    <recommendedName>
        <fullName evidence="3">VWFA domain-containing protein</fullName>
    </recommendedName>
</protein>
<dbReference type="EMBL" id="BOPZ01000004">
    <property type="protein sequence ID" value="GIM28038.1"/>
    <property type="molecule type" value="Genomic_DNA"/>
</dbReference>
<keyword evidence="2" id="KW-1185">Reference proteome</keyword>
<dbReference type="PANTHER" id="PTHR47824:SF3">
    <property type="entry name" value="UBIQUITIN-LIKE DOMAIN-CONTAINING PROTEIN"/>
    <property type="match status" value="1"/>
</dbReference>
<dbReference type="Proteomes" id="UP000679179">
    <property type="component" value="Unassembled WGS sequence"/>
</dbReference>
<accession>A0A919VKY2</accession>
<dbReference type="InterPro" id="IPR036465">
    <property type="entry name" value="vWFA_dom_sf"/>
</dbReference>
<name>A0A919VKY2_9CLOT</name>
<evidence type="ECO:0008006" key="3">
    <source>
        <dbReference type="Google" id="ProtNLM"/>
    </source>
</evidence>
<sequence length="345" mass="37658">MISPSELIKTLRPTKSVTETKVVTIPPRPPKADIIFSFDLTGSMLAILNTAKTKAIDLMNALDVLGVDINYGVTSHMDYPHFYANFHGYTAQYGSPGVDYAYQLNQSITSDRTVVSSAINSLIIGNGVDFPENYTRVFYESYADPSVGWRPGARRIFVHFGDDVPHDDNINQGLPKLPQTTGGDPGRDEVANTPDDLDLQNVLNEMALNGVVLLECHTTNDFIDNWEYWAGITGGKAFITSSASLIEDLVIEITSLLSNPTVSNLHLIASPGYEAWLTSVTPPSYPSVPTGESRNFTIIITVPAGTPPGEYTFLISAIADETVNYGDQTVRITVPCRGCQLIYLD</sequence>